<comment type="caution">
    <text evidence="1">The sequence shown here is derived from an EMBL/GenBank/DDBJ whole genome shotgun (WGS) entry which is preliminary data.</text>
</comment>
<dbReference type="Proteomes" id="UP000249819">
    <property type="component" value="Unassembled WGS sequence"/>
</dbReference>
<reference evidence="1 2" key="1">
    <citation type="submission" date="2018-06" db="EMBL/GenBank/DDBJ databases">
        <title>Genomic Encyclopedia of Archaeal and Bacterial Type Strains, Phase II (KMG-II): from individual species to whole genera.</title>
        <authorList>
            <person name="Goeker M."/>
        </authorList>
    </citation>
    <scope>NUCLEOTIDE SEQUENCE [LARGE SCALE GENOMIC DNA]</scope>
    <source>
        <strain evidence="1 2">DSM 29821</strain>
    </source>
</reference>
<keyword evidence="2" id="KW-1185">Reference proteome</keyword>
<name>A0A327VWF0_9BACT</name>
<dbReference type="EMBL" id="QLMA01000005">
    <property type="protein sequence ID" value="RAJ80269.1"/>
    <property type="molecule type" value="Genomic_DNA"/>
</dbReference>
<dbReference type="RefSeq" id="WP_170137791.1">
    <property type="nucleotide sequence ID" value="NZ_QLMA01000005.1"/>
</dbReference>
<evidence type="ECO:0000313" key="1">
    <source>
        <dbReference type="EMBL" id="RAJ80269.1"/>
    </source>
</evidence>
<dbReference type="AlphaFoldDB" id="A0A327VWF0"/>
<protein>
    <submittedName>
        <fullName evidence="1">Uncharacterized protein</fullName>
    </submittedName>
</protein>
<organism evidence="1 2">
    <name type="scientific">Chitinophaga dinghuensis</name>
    <dbReference type="NCBI Taxonomy" id="1539050"/>
    <lineage>
        <taxon>Bacteria</taxon>
        <taxon>Pseudomonadati</taxon>
        <taxon>Bacteroidota</taxon>
        <taxon>Chitinophagia</taxon>
        <taxon>Chitinophagales</taxon>
        <taxon>Chitinophagaceae</taxon>
        <taxon>Chitinophaga</taxon>
    </lineage>
</organism>
<accession>A0A327VWF0</accession>
<sequence length="52" mass="6153">MNFLKRKNTKGDKTYYYYDFGREKGQRPVTGIFVYTKPKDAIQKQHSIHALA</sequence>
<gene>
    <name evidence="1" type="ORF">CLV59_105377</name>
</gene>
<proteinExistence type="predicted"/>
<evidence type="ECO:0000313" key="2">
    <source>
        <dbReference type="Proteomes" id="UP000249819"/>
    </source>
</evidence>